<dbReference type="EMBL" id="JACHEN010000059">
    <property type="protein sequence ID" value="MBB6218971.1"/>
    <property type="molecule type" value="Genomic_DNA"/>
</dbReference>
<organism evidence="1 2">
    <name type="scientific">Anaerosolibacter carboniphilus</name>
    <dbReference type="NCBI Taxonomy" id="1417629"/>
    <lineage>
        <taxon>Bacteria</taxon>
        <taxon>Bacillati</taxon>
        <taxon>Bacillota</taxon>
        <taxon>Clostridia</taxon>
        <taxon>Peptostreptococcales</taxon>
        <taxon>Thermotaleaceae</taxon>
        <taxon>Anaerosolibacter</taxon>
    </lineage>
</organism>
<comment type="caution">
    <text evidence="1">The sequence shown here is derived from an EMBL/GenBank/DDBJ whole genome shotgun (WGS) entry which is preliminary data.</text>
</comment>
<reference evidence="1 2" key="1">
    <citation type="submission" date="2020-08" db="EMBL/GenBank/DDBJ databases">
        <title>Genomic Encyclopedia of Type Strains, Phase IV (KMG-IV): sequencing the most valuable type-strain genomes for metagenomic binning, comparative biology and taxonomic classification.</title>
        <authorList>
            <person name="Goeker M."/>
        </authorList>
    </citation>
    <scope>NUCLEOTIDE SEQUENCE [LARGE SCALE GENOMIC DNA]</scope>
    <source>
        <strain evidence="1 2">DSM 103526</strain>
    </source>
</reference>
<evidence type="ECO:0000313" key="1">
    <source>
        <dbReference type="EMBL" id="MBB6218971.1"/>
    </source>
</evidence>
<dbReference type="RefSeq" id="WP_184313934.1">
    <property type="nucleotide sequence ID" value="NZ_JACHEN010000059.1"/>
</dbReference>
<evidence type="ECO:0000313" key="2">
    <source>
        <dbReference type="Proteomes" id="UP000579281"/>
    </source>
</evidence>
<sequence length="215" mass="25494">MRFYVLGKCIEEEKGDIIINLEKRCIEKLRIHEYLKEDTTYVHANGELIEIKNMDWSIKETYLLAFNKNRKINASDYKFIRLNKEQEITLDENYFMYVSGTLIGRITNENEIKMIEKEGLEKTQRIVNRLLVSGITVLVKGKKIYRMFTYEKLKSLIEEEDNQISLNQYLGRVSDGTEGEEFLEQIRKELRMAHLKIENALHIVDKKIKNTLNDH</sequence>
<gene>
    <name evidence="1" type="ORF">HNQ80_005149</name>
</gene>
<keyword evidence="2" id="KW-1185">Reference proteome</keyword>
<protein>
    <submittedName>
        <fullName evidence="1">Uncharacterized protein</fullName>
    </submittedName>
</protein>
<accession>A0A841KZP4</accession>
<proteinExistence type="predicted"/>
<dbReference type="AlphaFoldDB" id="A0A841KZP4"/>
<dbReference type="Proteomes" id="UP000579281">
    <property type="component" value="Unassembled WGS sequence"/>
</dbReference>
<name>A0A841KZP4_9FIRM</name>